<comment type="similarity">
    <text evidence="13 14">In the central section; belongs to the AAA ATPase family.</text>
</comment>
<dbReference type="GO" id="GO:0016887">
    <property type="term" value="F:ATP hydrolysis activity"/>
    <property type="evidence" value="ECO:0007669"/>
    <property type="project" value="UniProtKB-UniRule"/>
</dbReference>
<feature type="signal peptide" evidence="17">
    <location>
        <begin position="1"/>
        <end position="30"/>
    </location>
</feature>
<feature type="domain" description="AAA+ ATPase" evidence="18">
    <location>
        <begin position="190"/>
        <end position="330"/>
    </location>
</feature>
<dbReference type="FunFam" id="3.40.50.300:FF:000001">
    <property type="entry name" value="ATP-dependent zinc metalloprotease FtsH"/>
    <property type="match status" value="1"/>
</dbReference>
<dbReference type="GO" id="GO:0008270">
    <property type="term" value="F:zinc ion binding"/>
    <property type="evidence" value="ECO:0007669"/>
    <property type="project" value="UniProtKB-UniRule"/>
</dbReference>
<keyword evidence="11 14" id="KW-0482">Metalloprotease</keyword>
<reference evidence="19 20" key="1">
    <citation type="submission" date="2018-04" db="EMBL/GenBank/DDBJ databases">
        <title>Complete genome sequence of Hydrogenophilus thermoluteolus TH-1.</title>
        <authorList>
            <person name="Arai H."/>
        </authorList>
    </citation>
    <scope>NUCLEOTIDE SEQUENCE [LARGE SCALE GENOMIC DNA]</scope>
    <source>
        <strain evidence="19 20">TH-1</strain>
    </source>
</reference>
<dbReference type="NCBIfam" id="TIGR01241">
    <property type="entry name" value="FtsH_fam"/>
    <property type="match status" value="1"/>
</dbReference>
<dbReference type="GO" id="GO:0006508">
    <property type="term" value="P:proteolysis"/>
    <property type="evidence" value="ECO:0007669"/>
    <property type="project" value="UniProtKB-KW"/>
</dbReference>
<evidence type="ECO:0000256" key="6">
    <source>
        <dbReference type="ARBA" id="ARBA00022741"/>
    </source>
</evidence>
<evidence type="ECO:0000256" key="7">
    <source>
        <dbReference type="ARBA" id="ARBA00022801"/>
    </source>
</evidence>
<comment type="similarity">
    <text evidence="2 14">In the C-terminal section; belongs to the peptidase M41 family.</text>
</comment>
<evidence type="ECO:0000256" key="13">
    <source>
        <dbReference type="ARBA" id="ARBA00061570"/>
    </source>
</evidence>
<evidence type="ECO:0000256" key="1">
    <source>
        <dbReference type="ARBA" id="ARBA00004370"/>
    </source>
</evidence>
<feature type="region of interest" description="Disordered" evidence="16">
    <location>
        <begin position="612"/>
        <end position="631"/>
    </location>
</feature>
<comment type="subunit">
    <text evidence="14">Homohexamer.</text>
</comment>
<evidence type="ECO:0000313" key="20">
    <source>
        <dbReference type="Proteomes" id="UP000262004"/>
    </source>
</evidence>
<keyword evidence="19" id="KW-0132">Cell division</keyword>
<evidence type="ECO:0000256" key="4">
    <source>
        <dbReference type="ARBA" id="ARBA00022692"/>
    </source>
</evidence>
<dbReference type="InterPro" id="IPR041569">
    <property type="entry name" value="AAA_lid_3"/>
</dbReference>
<keyword evidence="5 14" id="KW-0479">Metal-binding</keyword>
<keyword evidence="14" id="KW-1003">Cell membrane</keyword>
<dbReference type="PANTHER" id="PTHR23076:SF113">
    <property type="entry name" value="ATP-DEPENDENT ZINC METALLOPROTEASE FTSH 1, CHLOROPLASTIC-RELATED"/>
    <property type="match status" value="1"/>
</dbReference>
<dbReference type="AlphaFoldDB" id="A0A2Z6E0T3"/>
<dbReference type="InterPro" id="IPR037219">
    <property type="entry name" value="Peptidase_M41-like"/>
</dbReference>
<evidence type="ECO:0000256" key="14">
    <source>
        <dbReference type="HAMAP-Rule" id="MF_01458"/>
    </source>
</evidence>
<feature type="transmembrane region" description="Helical" evidence="14">
    <location>
        <begin position="107"/>
        <end position="125"/>
    </location>
</feature>
<evidence type="ECO:0000256" key="12">
    <source>
        <dbReference type="ARBA" id="ARBA00023136"/>
    </source>
</evidence>
<evidence type="ECO:0000256" key="15">
    <source>
        <dbReference type="RuleBase" id="RU003651"/>
    </source>
</evidence>
<organism evidence="19 20">
    <name type="scientific">Hydrogenophilus thermoluteolus</name>
    <name type="common">Pseudomonas hydrogenothermophila</name>
    <dbReference type="NCBI Taxonomy" id="297"/>
    <lineage>
        <taxon>Bacteria</taxon>
        <taxon>Pseudomonadati</taxon>
        <taxon>Pseudomonadota</taxon>
        <taxon>Hydrogenophilia</taxon>
        <taxon>Hydrogenophilales</taxon>
        <taxon>Hydrogenophilaceae</taxon>
        <taxon>Hydrogenophilus</taxon>
    </lineage>
</organism>
<dbReference type="InterPro" id="IPR003960">
    <property type="entry name" value="ATPase_AAA_CS"/>
</dbReference>
<keyword evidence="3 14" id="KW-0645">Protease</keyword>
<comment type="similarity">
    <text evidence="15">Belongs to the AAA ATPase family.</text>
</comment>
<dbReference type="Gene3D" id="3.30.720.210">
    <property type="match status" value="1"/>
</dbReference>
<dbReference type="CDD" id="cd19501">
    <property type="entry name" value="RecA-like_FtsH"/>
    <property type="match status" value="1"/>
</dbReference>
<dbReference type="GO" id="GO:0030163">
    <property type="term" value="P:protein catabolic process"/>
    <property type="evidence" value="ECO:0007669"/>
    <property type="project" value="UniProtKB-UniRule"/>
</dbReference>
<feature type="binding site" evidence="14">
    <location>
        <position position="498"/>
    </location>
    <ligand>
        <name>Zn(2+)</name>
        <dbReference type="ChEBI" id="CHEBI:29105"/>
        <note>catalytic</note>
    </ligand>
</feature>
<dbReference type="InterPro" id="IPR003959">
    <property type="entry name" value="ATPase_AAA_core"/>
</dbReference>
<accession>A0A2Z6E0T3</accession>
<keyword evidence="20" id="KW-1185">Reference proteome</keyword>
<dbReference type="PROSITE" id="PS00674">
    <property type="entry name" value="AAA"/>
    <property type="match status" value="1"/>
</dbReference>
<evidence type="ECO:0000256" key="3">
    <source>
        <dbReference type="ARBA" id="ARBA00022670"/>
    </source>
</evidence>
<keyword evidence="12 14" id="KW-0472">Membrane</keyword>
<dbReference type="GO" id="GO:0051301">
    <property type="term" value="P:cell division"/>
    <property type="evidence" value="ECO:0007669"/>
    <property type="project" value="UniProtKB-KW"/>
</dbReference>
<evidence type="ECO:0000313" key="19">
    <source>
        <dbReference type="EMBL" id="BBD78135.1"/>
    </source>
</evidence>
<dbReference type="SMART" id="SM00382">
    <property type="entry name" value="AAA"/>
    <property type="match status" value="1"/>
</dbReference>
<dbReference type="SUPFAM" id="SSF140990">
    <property type="entry name" value="FtsH protease domain-like"/>
    <property type="match status" value="1"/>
</dbReference>
<dbReference type="GO" id="GO:0004222">
    <property type="term" value="F:metalloendopeptidase activity"/>
    <property type="evidence" value="ECO:0007669"/>
    <property type="project" value="InterPro"/>
</dbReference>
<dbReference type="Proteomes" id="UP000262004">
    <property type="component" value="Chromosome"/>
</dbReference>
<dbReference type="InterPro" id="IPR000642">
    <property type="entry name" value="Peptidase_M41"/>
</dbReference>
<dbReference type="Gene3D" id="1.20.58.760">
    <property type="entry name" value="Peptidase M41"/>
    <property type="match status" value="1"/>
</dbReference>
<evidence type="ECO:0000259" key="18">
    <source>
        <dbReference type="SMART" id="SM00382"/>
    </source>
</evidence>
<dbReference type="Gene3D" id="1.10.8.60">
    <property type="match status" value="1"/>
</dbReference>
<keyword evidence="19" id="KW-0131">Cell cycle</keyword>
<dbReference type="GO" id="GO:0004176">
    <property type="term" value="F:ATP-dependent peptidase activity"/>
    <property type="evidence" value="ECO:0007669"/>
    <property type="project" value="InterPro"/>
</dbReference>
<dbReference type="PANTHER" id="PTHR23076">
    <property type="entry name" value="METALLOPROTEASE M41 FTSH"/>
    <property type="match status" value="1"/>
</dbReference>
<name>A0A2Z6E0T3_HYDTE</name>
<dbReference type="Pfam" id="PF00004">
    <property type="entry name" value="AAA"/>
    <property type="match status" value="1"/>
</dbReference>
<keyword evidence="4 14" id="KW-0812">Transmembrane</keyword>
<comment type="function">
    <text evidence="14">Acts as a processive, ATP-dependent zinc metallopeptidase for both cytoplasmic and membrane proteins. Plays a role in the quality control of integral membrane proteins.</text>
</comment>
<dbReference type="FunFam" id="1.10.8.60:FF:000001">
    <property type="entry name" value="ATP-dependent zinc metalloprotease FtsH"/>
    <property type="match status" value="1"/>
</dbReference>
<keyword evidence="8 14" id="KW-0862">Zinc</keyword>
<feature type="active site" evidence="14">
    <location>
        <position position="422"/>
    </location>
</feature>
<comment type="subcellular location">
    <subcellularLocation>
        <location evidence="14">Cell membrane</location>
        <topology evidence="14">Multi-pass membrane protein</topology>
        <orientation evidence="14">Cytoplasmic side</orientation>
    </subcellularLocation>
    <subcellularLocation>
        <location evidence="1">Membrane</location>
    </subcellularLocation>
</comment>
<dbReference type="Gene3D" id="3.40.50.300">
    <property type="entry name" value="P-loop containing nucleotide triphosphate hydrolases"/>
    <property type="match status" value="1"/>
</dbReference>
<dbReference type="Pfam" id="PF06480">
    <property type="entry name" value="FtsH_ext"/>
    <property type="match status" value="1"/>
</dbReference>
<evidence type="ECO:0000256" key="5">
    <source>
        <dbReference type="ARBA" id="ARBA00022723"/>
    </source>
</evidence>
<keyword evidence="17" id="KW-0732">Signal</keyword>
<evidence type="ECO:0000256" key="11">
    <source>
        <dbReference type="ARBA" id="ARBA00023049"/>
    </source>
</evidence>
<sequence>MNEQQKQNLNVGYWLIAIALLLLFQSQWQAASQVEPVPYSEFERALAEGRVAEVVIGERTVTGILKQPEGNKRALVATLVEPQLAERLEKYGVTYTRRLENTFFRDLLSWVVPVLVFFAVWYFLFRRFLDRQGMGGFMTIGKSRAKVYVEKATGVTFDDVAGVDEAKAELQEVVEFLKNPQEYTRLGARMPKGVLLVGPPGTGKTLLAKAVAGEAGVPFFSISGSEFVEMFVGVGAARVRDLFEQARQHAPCIIFIDELDALGRARGAFPGLGGHDEKEQTLNQLLVEMDGFDTSAGIVVLAATNRPEILDPALLRAGRFDRQVVVDRPDKAGRLAILKVHAKKIRLAPDVDLEKVAAMTTGFAGADLANLVNEAAIQATRRKADAVTMSDFTAAFERLVAGAERKSRTLDTREREVVAYHEIGHALVARALPGTDPVHKISIVPRGVGALGYTLQRPSEDRYLLTREELERKIMVLLGGRAAEVLVFGHLSTGAADDLARATQIARDMVTRYGMDEDLGFVAFETQRPRFLEGAVPADQALAAVSERVREQIDAAVRRIVMTAFACSLEILRANRDALEAAAQTLLEKETLEEPEVEALLRDLVQPPCVHGTDRTAGALAAPTEEAPDEA</sequence>
<keyword evidence="7 14" id="KW-0378">Hydrolase</keyword>
<dbReference type="RefSeq" id="WP_119335792.1">
    <property type="nucleotide sequence ID" value="NZ_AP018558.1"/>
</dbReference>
<feature type="chain" id="PRO_5016251561" description="ATP-dependent zinc metalloprotease FtsH" evidence="17">
    <location>
        <begin position="31"/>
        <end position="631"/>
    </location>
</feature>
<evidence type="ECO:0000256" key="17">
    <source>
        <dbReference type="SAM" id="SignalP"/>
    </source>
</evidence>
<evidence type="ECO:0000256" key="10">
    <source>
        <dbReference type="ARBA" id="ARBA00022989"/>
    </source>
</evidence>
<dbReference type="HAMAP" id="MF_01458">
    <property type="entry name" value="FtsH"/>
    <property type="match status" value="1"/>
</dbReference>
<dbReference type="InterPro" id="IPR003593">
    <property type="entry name" value="AAA+_ATPase"/>
</dbReference>
<dbReference type="OrthoDB" id="5287470at2"/>
<evidence type="ECO:0000256" key="8">
    <source>
        <dbReference type="ARBA" id="ARBA00022833"/>
    </source>
</evidence>
<evidence type="ECO:0000256" key="16">
    <source>
        <dbReference type="SAM" id="MobiDB-lite"/>
    </source>
</evidence>
<dbReference type="InterPro" id="IPR011546">
    <property type="entry name" value="Pept_M41_FtsH_extracell"/>
</dbReference>
<keyword evidence="6 14" id="KW-0547">Nucleotide-binding</keyword>
<dbReference type="InterPro" id="IPR027417">
    <property type="entry name" value="P-loop_NTPase"/>
</dbReference>
<dbReference type="Pfam" id="PF01434">
    <property type="entry name" value="Peptidase_M41"/>
    <property type="match status" value="1"/>
</dbReference>
<dbReference type="FunFam" id="1.20.58.760:FF:000001">
    <property type="entry name" value="ATP-dependent zinc metalloprotease FtsH"/>
    <property type="match status" value="1"/>
</dbReference>
<dbReference type="InterPro" id="IPR005936">
    <property type="entry name" value="FtsH"/>
</dbReference>
<dbReference type="EMBL" id="AP018558">
    <property type="protein sequence ID" value="BBD78135.1"/>
    <property type="molecule type" value="Genomic_DNA"/>
</dbReference>
<evidence type="ECO:0000256" key="9">
    <source>
        <dbReference type="ARBA" id="ARBA00022840"/>
    </source>
</evidence>
<evidence type="ECO:0000256" key="2">
    <source>
        <dbReference type="ARBA" id="ARBA00010044"/>
    </source>
</evidence>
<feature type="binding site" evidence="14">
    <location>
        <position position="425"/>
    </location>
    <ligand>
        <name>Zn(2+)</name>
        <dbReference type="ChEBI" id="CHEBI:29105"/>
        <note>catalytic</note>
    </ligand>
</feature>
<comment type="caution">
    <text evidence="14">Lacks conserved residue(s) required for the propagation of feature annotation.</text>
</comment>
<dbReference type="GO" id="GO:0005524">
    <property type="term" value="F:ATP binding"/>
    <property type="evidence" value="ECO:0007669"/>
    <property type="project" value="UniProtKB-UniRule"/>
</dbReference>
<dbReference type="Pfam" id="PF17862">
    <property type="entry name" value="AAA_lid_3"/>
    <property type="match status" value="1"/>
</dbReference>
<keyword evidence="9 14" id="KW-0067">ATP-binding</keyword>
<protein>
    <recommendedName>
        <fullName evidence="14">ATP-dependent zinc metalloprotease FtsH</fullName>
        <ecNumber evidence="14">3.4.24.-</ecNumber>
    </recommendedName>
</protein>
<dbReference type="EC" id="3.4.24.-" evidence="14"/>
<dbReference type="GO" id="GO:0005886">
    <property type="term" value="C:plasma membrane"/>
    <property type="evidence" value="ECO:0007669"/>
    <property type="project" value="UniProtKB-SubCell"/>
</dbReference>
<keyword evidence="10 14" id="KW-1133">Transmembrane helix</keyword>
<gene>
    <name evidence="14" type="primary">ftsH</name>
    <name evidence="19" type="ORF">HPTL_1879</name>
</gene>
<dbReference type="SUPFAM" id="SSF52540">
    <property type="entry name" value="P-loop containing nucleoside triphosphate hydrolases"/>
    <property type="match status" value="1"/>
</dbReference>
<proteinExistence type="inferred from homology"/>
<feature type="binding site" evidence="14">
    <location>
        <begin position="198"/>
        <end position="205"/>
    </location>
    <ligand>
        <name>ATP</name>
        <dbReference type="ChEBI" id="CHEBI:30616"/>
    </ligand>
</feature>
<feature type="binding site" evidence="14">
    <location>
        <position position="421"/>
    </location>
    <ligand>
        <name>Zn(2+)</name>
        <dbReference type="ChEBI" id="CHEBI:29105"/>
        <note>catalytic</note>
    </ligand>
</feature>
<comment type="cofactor">
    <cofactor evidence="14">
        <name>Zn(2+)</name>
        <dbReference type="ChEBI" id="CHEBI:29105"/>
    </cofactor>
    <text evidence="14">Binds 1 zinc ion per subunit.</text>
</comment>
<dbReference type="KEGG" id="htl:HPTL_1879"/>